<feature type="region of interest" description="Disordered" evidence="6">
    <location>
        <begin position="82"/>
        <end position="107"/>
    </location>
</feature>
<keyword evidence="9" id="KW-1185">Reference proteome</keyword>
<dbReference type="SMART" id="SM00906">
    <property type="entry name" value="Fungal_trans"/>
    <property type="match status" value="1"/>
</dbReference>
<sequence length="602" mass="68243">MSDLGHDTVTTPNRMACAFCRRRKLKCNKELPKCQSCLKFGFDCEYVAPGVPGGLRKVEGERSSRVRQLESRLGRVEQLLRAKDQQQGEASSSPGQAEAAKTKLDEASLDENTTTALDRIYFEFVHPAVNIIHPERYDQCRPPKYLQHAIFAISAAVSEEYSKYREQLYNSSRKLLQEAELQNKRIDSSSLAHAQSWILISFYEMLQGLPHRAWISSSKAVRLVQMMKFHRIDIAKPPTNSSLAIIGTVKDMTEIETKRRVFWMAFILDRYSCISMRWPTLIDERDIRTYLPISNEAFMNLQAEPRVFLSQAIAAQEPEHISSFACQVVISSLCGNKLSELERFDLNTPAAQTPGNAWLKPQRLNDPLTTIFCVPQYLTSRPSQLTPSSVFLDVFAAATTICVHRAAQSQVREDPVSAEMIAQGRKKCLEVAFSIFRLMEMTCHWDNRVFFLGFPFCLYNAVTVFASFWLEQQVELYERPLRFLLKCIDSFKNMPLATVLAADIEGEFPGLVDRLNTSHIQDGSSENFQLTRPIQLGAMEDFSAYRPSLESSFVDEFGDVSNFDQLYGATWDIDDSILSTMGALPPTDFDTWENNLGKGPGL</sequence>
<evidence type="ECO:0000313" key="8">
    <source>
        <dbReference type="EMBL" id="CZT06978.1"/>
    </source>
</evidence>
<comment type="subcellular location">
    <subcellularLocation>
        <location evidence="1">Nucleus</location>
    </subcellularLocation>
</comment>
<keyword evidence="5" id="KW-0539">Nucleus</keyword>
<dbReference type="InParanoid" id="A0A1E1L8V7"/>
<dbReference type="PANTHER" id="PTHR47338">
    <property type="entry name" value="ZN(II)2CYS6 TRANSCRIPTION FACTOR (EUROFUNG)-RELATED"/>
    <property type="match status" value="1"/>
</dbReference>
<dbReference type="GO" id="GO:0005634">
    <property type="term" value="C:nucleus"/>
    <property type="evidence" value="ECO:0007669"/>
    <property type="project" value="UniProtKB-SubCell"/>
</dbReference>
<dbReference type="Pfam" id="PF00172">
    <property type="entry name" value="Zn_clus"/>
    <property type="match status" value="1"/>
</dbReference>
<dbReference type="InterPro" id="IPR036864">
    <property type="entry name" value="Zn2-C6_fun-type_DNA-bd_sf"/>
</dbReference>
<organism evidence="8 9">
    <name type="scientific">Rhynchosporium graminicola</name>
    <dbReference type="NCBI Taxonomy" id="2792576"/>
    <lineage>
        <taxon>Eukaryota</taxon>
        <taxon>Fungi</taxon>
        <taxon>Dikarya</taxon>
        <taxon>Ascomycota</taxon>
        <taxon>Pezizomycotina</taxon>
        <taxon>Leotiomycetes</taxon>
        <taxon>Helotiales</taxon>
        <taxon>Ploettnerulaceae</taxon>
        <taxon>Rhynchosporium</taxon>
    </lineage>
</organism>
<dbReference type="STRING" id="914237.A0A1E1L8V7"/>
<dbReference type="GO" id="GO:0006351">
    <property type="term" value="P:DNA-templated transcription"/>
    <property type="evidence" value="ECO:0007669"/>
    <property type="project" value="InterPro"/>
</dbReference>
<keyword evidence="3" id="KW-0805">Transcription regulation</keyword>
<evidence type="ECO:0000313" key="9">
    <source>
        <dbReference type="Proteomes" id="UP000178129"/>
    </source>
</evidence>
<dbReference type="GO" id="GO:0000981">
    <property type="term" value="F:DNA-binding transcription factor activity, RNA polymerase II-specific"/>
    <property type="evidence" value="ECO:0007669"/>
    <property type="project" value="InterPro"/>
</dbReference>
<dbReference type="AlphaFoldDB" id="A0A1E1L8V7"/>
<name>A0A1E1L8V7_9HELO</name>
<dbReference type="InterPro" id="IPR001138">
    <property type="entry name" value="Zn2Cys6_DnaBD"/>
</dbReference>
<evidence type="ECO:0000256" key="6">
    <source>
        <dbReference type="SAM" id="MobiDB-lite"/>
    </source>
</evidence>
<dbReference type="GO" id="GO:0003677">
    <property type="term" value="F:DNA binding"/>
    <property type="evidence" value="ECO:0007669"/>
    <property type="project" value="InterPro"/>
</dbReference>
<dbReference type="Pfam" id="PF04082">
    <property type="entry name" value="Fungal_trans"/>
    <property type="match status" value="1"/>
</dbReference>
<dbReference type="InterPro" id="IPR050815">
    <property type="entry name" value="TF_fung"/>
</dbReference>
<comment type="caution">
    <text evidence="8">The sequence shown here is derived from an EMBL/GenBank/DDBJ whole genome shotgun (WGS) entry which is preliminary data.</text>
</comment>
<accession>A0A1E1L8V7</accession>
<evidence type="ECO:0000256" key="3">
    <source>
        <dbReference type="ARBA" id="ARBA00023015"/>
    </source>
</evidence>
<dbReference type="SUPFAM" id="SSF57701">
    <property type="entry name" value="Zn2/Cys6 DNA-binding domain"/>
    <property type="match status" value="1"/>
</dbReference>
<dbReference type="Gene3D" id="4.10.240.10">
    <property type="entry name" value="Zn(2)-C6 fungal-type DNA-binding domain"/>
    <property type="match status" value="1"/>
</dbReference>
<keyword evidence="2" id="KW-0479">Metal-binding</keyword>
<dbReference type="GO" id="GO:0008270">
    <property type="term" value="F:zinc ion binding"/>
    <property type="evidence" value="ECO:0007669"/>
    <property type="project" value="InterPro"/>
</dbReference>
<evidence type="ECO:0000256" key="5">
    <source>
        <dbReference type="ARBA" id="ARBA00023242"/>
    </source>
</evidence>
<dbReference type="SMART" id="SM00066">
    <property type="entry name" value="GAL4"/>
    <property type="match status" value="1"/>
</dbReference>
<dbReference type="InterPro" id="IPR007219">
    <property type="entry name" value="XnlR_reg_dom"/>
</dbReference>
<evidence type="ECO:0000256" key="2">
    <source>
        <dbReference type="ARBA" id="ARBA00022723"/>
    </source>
</evidence>
<evidence type="ECO:0000259" key="7">
    <source>
        <dbReference type="PROSITE" id="PS50048"/>
    </source>
</evidence>
<feature type="domain" description="Zn(2)-C6 fungal-type" evidence="7">
    <location>
        <begin position="16"/>
        <end position="46"/>
    </location>
</feature>
<protein>
    <recommendedName>
        <fullName evidence="7">Zn(2)-C6 fungal-type domain-containing protein</fullName>
    </recommendedName>
</protein>
<reference evidence="9" key="1">
    <citation type="submission" date="2016-03" db="EMBL/GenBank/DDBJ databases">
        <authorList>
            <person name="Ploux O."/>
        </authorList>
    </citation>
    <scope>NUCLEOTIDE SEQUENCE [LARGE SCALE GENOMIC DNA]</scope>
    <source>
        <strain evidence="9">UK7</strain>
    </source>
</reference>
<evidence type="ECO:0000256" key="4">
    <source>
        <dbReference type="ARBA" id="ARBA00023163"/>
    </source>
</evidence>
<dbReference type="PROSITE" id="PS00463">
    <property type="entry name" value="ZN2_CY6_FUNGAL_1"/>
    <property type="match status" value="1"/>
</dbReference>
<dbReference type="Proteomes" id="UP000178129">
    <property type="component" value="Unassembled WGS sequence"/>
</dbReference>
<gene>
    <name evidence="8" type="ORF">RCO7_11372</name>
</gene>
<dbReference type="CDD" id="cd00067">
    <property type="entry name" value="GAL4"/>
    <property type="match status" value="1"/>
</dbReference>
<dbReference type="CDD" id="cd12148">
    <property type="entry name" value="fungal_TF_MHR"/>
    <property type="match status" value="1"/>
</dbReference>
<dbReference type="PANTHER" id="PTHR47338:SF10">
    <property type="entry name" value="TRANSCRIPTION FACTOR DOMAIN-CONTAINING PROTEIN-RELATED"/>
    <property type="match status" value="1"/>
</dbReference>
<dbReference type="PROSITE" id="PS50048">
    <property type="entry name" value="ZN2_CY6_FUNGAL_2"/>
    <property type="match status" value="1"/>
</dbReference>
<evidence type="ECO:0000256" key="1">
    <source>
        <dbReference type="ARBA" id="ARBA00004123"/>
    </source>
</evidence>
<proteinExistence type="predicted"/>
<dbReference type="EMBL" id="FJUW01000040">
    <property type="protein sequence ID" value="CZT06978.1"/>
    <property type="molecule type" value="Genomic_DNA"/>
</dbReference>
<keyword evidence="4" id="KW-0804">Transcription</keyword>